<reference evidence="2" key="1">
    <citation type="submission" date="2022-01" db="EMBL/GenBank/DDBJ databases">
        <title>Genome-Based Taxonomic Classification of the Phylum Actinobacteria.</title>
        <authorList>
            <person name="Gao Y."/>
        </authorList>
    </citation>
    <scope>NUCLEOTIDE SEQUENCE</scope>
    <source>
        <strain evidence="2">KLBMP 8922</strain>
    </source>
</reference>
<evidence type="ECO:0000313" key="3">
    <source>
        <dbReference type="Proteomes" id="UP001165378"/>
    </source>
</evidence>
<evidence type="ECO:0008006" key="4">
    <source>
        <dbReference type="Google" id="ProtNLM"/>
    </source>
</evidence>
<protein>
    <recommendedName>
        <fullName evidence="4">Secreted protein</fullName>
    </recommendedName>
</protein>
<dbReference type="EMBL" id="JAKFHA010000012">
    <property type="protein sequence ID" value="MCF2529698.1"/>
    <property type="molecule type" value="Genomic_DNA"/>
</dbReference>
<evidence type="ECO:0000313" key="2">
    <source>
        <dbReference type="EMBL" id="MCF2529698.1"/>
    </source>
</evidence>
<feature type="chain" id="PRO_5041215252" description="Secreted protein" evidence="1">
    <location>
        <begin position="29"/>
        <end position="131"/>
    </location>
</feature>
<keyword evidence="3" id="KW-1185">Reference proteome</keyword>
<name>A0AA41Q1C5_9ACTN</name>
<feature type="signal peptide" evidence="1">
    <location>
        <begin position="1"/>
        <end position="28"/>
    </location>
</feature>
<organism evidence="2 3">
    <name type="scientific">Yinghuangia soli</name>
    <dbReference type="NCBI Taxonomy" id="2908204"/>
    <lineage>
        <taxon>Bacteria</taxon>
        <taxon>Bacillati</taxon>
        <taxon>Actinomycetota</taxon>
        <taxon>Actinomycetes</taxon>
        <taxon>Kitasatosporales</taxon>
        <taxon>Streptomycetaceae</taxon>
        <taxon>Yinghuangia</taxon>
    </lineage>
</organism>
<dbReference type="Proteomes" id="UP001165378">
    <property type="component" value="Unassembled WGS sequence"/>
</dbReference>
<evidence type="ECO:0000256" key="1">
    <source>
        <dbReference type="SAM" id="SignalP"/>
    </source>
</evidence>
<accession>A0AA41Q1C5</accession>
<dbReference type="AlphaFoldDB" id="A0AA41Q1C5"/>
<keyword evidence="1" id="KW-0732">Signal</keyword>
<proteinExistence type="predicted"/>
<gene>
    <name evidence="2" type="ORF">LZ495_21085</name>
</gene>
<dbReference type="RefSeq" id="WP_235054102.1">
    <property type="nucleotide sequence ID" value="NZ_JAKFHA010000012.1"/>
</dbReference>
<sequence length="131" mass="14244">MRLLKKSVIVGAATAALTVGVATTQAHASIGPAISSKNSCGYAQFEDAGDLFYIHDTCSDGRAVRVYWDMGADGVGWSYYDYRGGYTGWAKSYKLDLELTENRWMNVQVCLSDNAVFVNGSCGSVRLEYTS</sequence>
<comment type="caution">
    <text evidence="2">The sequence shown here is derived from an EMBL/GenBank/DDBJ whole genome shotgun (WGS) entry which is preliminary data.</text>
</comment>